<evidence type="ECO:0000313" key="1">
    <source>
        <dbReference type="EMBL" id="OQK18510.1"/>
    </source>
</evidence>
<dbReference type="OrthoDB" id="2389872at2"/>
<gene>
    <name evidence="1" type="ORF">AU255_12060</name>
</gene>
<comment type="caution">
    <text evidence="1">The sequence shown here is derived from an EMBL/GenBank/DDBJ whole genome shotgun (WGS) entry which is preliminary data.</text>
</comment>
<dbReference type="AlphaFoldDB" id="A0A1V8MA84"/>
<name>A0A1V8MA84_9GAMM</name>
<keyword evidence="2" id="KW-1185">Reference proteome</keyword>
<protein>
    <submittedName>
        <fullName evidence="1">Uncharacterized protein</fullName>
    </submittedName>
</protein>
<proteinExistence type="predicted"/>
<dbReference type="Proteomes" id="UP000191980">
    <property type="component" value="Unassembled WGS sequence"/>
</dbReference>
<dbReference type="EMBL" id="LPUF01000001">
    <property type="protein sequence ID" value="OQK18510.1"/>
    <property type="molecule type" value="Genomic_DNA"/>
</dbReference>
<reference evidence="1 2" key="1">
    <citation type="submission" date="2015-12" db="EMBL/GenBank/DDBJ databases">
        <authorList>
            <person name="Shamseldin A."/>
            <person name="Moawad H."/>
            <person name="Abd El-Rahim W.M."/>
            <person name="Sadowsky M.J."/>
        </authorList>
    </citation>
    <scope>NUCLEOTIDE SEQUENCE [LARGE SCALE GENOMIC DNA]</scope>
    <source>
        <strain evidence="1 2">WF1</strain>
    </source>
</reference>
<dbReference type="RefSeq" id="WP_080523112.1">
    <property type="nucleotide sequence ID" value="NZ_LPUF01000001.1"/>
</dbReference>
<dbReference type="STRING" id="1420851.AU255_12060"/>
<accession>A0A1V8MA84</accession>
<sequence>MQITINIPDNLPPTAIQQQVTEFEEKLKEQARQVATMAIDKNGKYQAIMQIARKCSSLPTLDHRTADDILGYVKSEMGLWGDE</sequence>
<evidence type="ECO:0000313" key="2">
    <source>
        <dbReference type="Proteomes" id="UP000191980"/>
    </source>
</evidence>
<organism evidence="1 2">
    <name type="scientific">Methyloprofundus sedimenti</name>
    <dbReference type="NCBI Taxonomy" id="1420851"/>
    <lineage>
        <taxon>Bacteria</taxon>
        <taxon>Pseudomonadati</taxon>
        <taxon>Pseudomonadota</taxon>
        <taxon>Gammaproteobacteria</taxon>
        <taxon>Methylococcales</taxon>
        <taxon>Methylococcaceae</taxon>
        <taxon>Methyloprofundus</taxon>
    </lineage>
</organism>